<dbReference type="InterPro" id="IPR030934">
    <property type="entry name" value="Intein_C"/>
</dbReference>
<dbReference type="Proteomes" id="UP000229390">
    <property type="component" value="Unassembled WGS sequence"/>
</dbReference>
<dbReference type="AlphaFoldDB" id="A0A2M6T196"/>
<sequence>MEKSDIYLTRVRDFNIKKYQKAREFYDIELEKNHLFVHSLGQISFNCCRLRLDKRELYKRGGGLFGSDPSTGSIGVITINMPRIGYLSKTKKEFFERLGHLMELAKESLEIKRKALENFMEKGLYPYSRHYLEGVKKIRGAYFSNHFSTIGLLGMNEALLNFLGENIATKRGRAFTLEVLDFMRERLLKYQEETGDLYNLEATPAEGTSYRQAKADKEKYPKIITAGTKETPYYTNSTMLPVNFTDDVFSALKLQDEIQCKYTGGVVFHAFLGERLPDIQSAKNFVKTVFENFHLPYLTLTPTFSICPIHGYIAGEHFECPQCVIKQPCEVYSRVVGYLRPVQQWHTGKRQEFKERKEFRIP</sequence>
<dbReference type="GO" id="GO:0031250">
    <property type="term" value="C:anaerobic ribonucleoside-triphosphate reductase complex"/>
    <property type="evidence" value="ECO:0007669"/>
    <property type="project" value="TreeGrafter"/>
</dbReference>
<dbReference type="GO" id="GO:0008998">
    <property type="term" value="F:ribonucleoside-triphosphate reductase (thioredoxin) activity"/>
    <property type="evidence" value="ECO:0007669"/>
    <property type="project" value="InterPro"/>
</dbReference>
<protein>
    <submittedName>
        <fullName evidence="1">Uncharacterized protein</fullName>
    </submittedName>
</protein>
<dbReference type="PANTHER" id="PTHR21075:SF0">
    <property type="entry name" value="ANAEROBIC RIBONUCLEOSIDE-TRIPHOSPHATE REDUCTASE"/>
    <property type="match status" value="1"/>
</dbReference>
<proteinExistence type="predicted"/>
<reference evidence="2" key="1">
    <citation type="submission" date="2017-09" db="EMBL/GenBank/DDBJ databases">
        <title>Depth-based differentiation of microbial function through sediment-hosted aquifers and enrichment of novel symbionts in the deep terrestrial subsurface.</title>
        <authorList>
            <person name="Probst A.J."/>
            <person name="Ladd B."/>
            <person name="Jarett J.K."/>
            <person name="Geller-Mcgrath D.E."/>
            <person name="Sieber C.M.K."/>
            <person name="Emerson J.B."/>
            <person name="Anantharaman K."/>
            <person name="Thomas B.C."/>
            <person name="Malmstrom R."/>
            <person name="Stieglmeier M."/>
            <person name="Klingl A."/>
            <person name="Woyke T."/>
            <person name="Ryan C.M."/>
            <person name="Banfield J.F."/>
        </authorList>
    </citation>
    <scope>NUCLEOTIDE SEQUENCE [LARGE SCALE GENOMIC DNA]</scope>
</reference>
<dbReference type="PANTHER" id="PTHR21075">
    <property type="entry name" value="ANAEROBIC RIBONUCLEOSIDE-TRIPHOSPHATE REDUCTASE"/>
    <property type="match status" value="1"/>
</dbReference>
<evidence type="ECO:0000313" key="2">
    <source>
        <dbReference type="Proteomes" id="UP000229390"/>
    </source>
</evidence>
<dbReference type="GO" id="GO:0009265">
    <property type="term" value="P:2'-deoxyribonucleotide biosynthetic process"/>
    <property type="evidence" value="ECO:0007669"/>
    <property type="project" value="TreeGrafter"/>
</dbReference>
<gene>
    <name evidence="1" type="ORF">COT34_00990</name>
</gene>
<dbReference type="GO" id="GO:0004748">
    <property type="term" value="F:ribonucleoside-diphosphate reductase activity, thioredoxin disulfide as acceptor"/>
    <property type="evidence" value="ECO:0007669"/>
    <property type="project" value="TreeGrafter"/>
</dbReference>
<dbReference type="NCBIfam" id="TIGR01443">
    <property type="entry name" value="intein_Cterm"/>
    <property type="match status" value="1"/>
</dbReference>
<accession>A0A2M6T196</accession>
<comment type="caution">
    <text evidence="1">The sequence shown here is derived from an EMBL/GenBank/DDBJ whole genome shotgun (WGS) entry which is preliminary data.</text>
</comment>
<organism evidence="1 2">
    <name type="scientific">Candidatus Nealsonbacteria bacterium CG08_land_8_20_14_0_20_43_11</name>
    <dbReference type="NCBI Taxonomy" id="1974706"/>
    <lineage>
        <taxon>Bacteria</taxon>
        <taxon>Candidatus Nealsoniibacteriota</taxon>
    </lineage>
</organism>
<dbReference type="InterPro" id="IPR012833">
    <property type="entry name" value="NrdD"/>
</dbReference>
<dbReference type="SUPFAM" id="SSF51998">
    <property type="entry name" value="PFL-like glycyl radical enzymes"/>
    <property type="match status" value="1"/>
</dbReference>
<dbReference type="Pfam" id="PF13597">
    <property type="entry name" value="NRDD"/>
    <property type="match status" value="1"/>
</dbReference>
<dbReference type="GO" id="GO:0006260">
    <property type="term" value="P:DNA replication"/>
    <property type="evidence" value="ECO:0007669"/>
    <property type="project" value="InterPro"/>
</dbReference>
<evidence type="ECO:0000313" key="1">
    <source>
        <dbReference type="EMBL" id="PIS38954.1"/>
    </source>
</evidence>
<dbReference type="EMBL" id="PEYE01000019">
    <property type="protein sequence ID" value="PIS38954.1"/>
    <property type="molecule type" value="Genomic_DNA"/>
</dbReference>
<dbReference type="Gene3D" id="3.20.70.20">
    <property type="match status" value="1"/>
</dbReference>
<name>A0A2M6T196_9BACT</name>